<dbReference type="PANTHER" id="PTHR34581">
    <property type="entry name" value="PTS SYSTEM N,N'-DIACETYLCHITOBIOSE-SPECIFIC EIIB COMPONENT"/>
    <property type="match status" value="1"/>
</dbReference>
<dbReference type="PANTHER" id="PTHR34581:SF2">
    <property type="entry name" value="PTS SYSTEM N,N'-DIACETYLCHITOBIOSE-SPECIFIC EIIB COMPONENT"/>
    <property type="match status" value="1"/>
</dbReference>
<keyword evidence="3 9" id="KW-0762">Sugar transport</keyword>
<dbReference type="RefSeq" id="WP_117648560.1">
    <property type="nucleotide sequence ID" value="NZ_CABJBP010000018.1"/>
</dbReference>
<evidence type="ECO:0000313" key="10">
    <source>
        <dbReference type="EMBL" id="VWL86144.1"/>
    </source>
</evidence>
<proteinExistence type="predicted"/>
<dbReference type="InterPro" id="IPR036095">
    <property type="entry name" value="PTS_EIIB-like_sf"/>
</dbReference>
<dbReference type="Pfam" id="PF02302">
    <property type="entry name" value="PTS_IIB"/>
    <property type="match status" value="1"/>
</dbReference>
<dbReference type="SUPFAM" id="SSF52794">
    <property type="entry name" value="PTS system IIB component-like"/>
    <property type="match status" value="1"/>
</dbReference>
<name>A0A5K1IIK1_9ACTN</name>
<dbReference type="EC" id="2.7.1.205" evidence="10"/>
<dbReference type="CDD" id="cd05564">
    <property type="entry name" value="PTS_IIB_chitobiose_lichenan"/>
    <property type="match status" value="1"/>
</dbReference>
<feature type="domain" description="PTS EIIB type-3" evidence="8">
    <location>
        <begin position="1"/>
        <end position="97"/>
    </location>
</feature>
<keyword evidence="1" id="KW-0813">Transport</keyword>
<keyword evidence="5" id="KW-0598">Phosphotransferase system</keyword>
<dbReference type="GO" id="GO:0008982">
    <property type="term" value="F:protein-N(PI)-phosphohistidine-sugar phosphotransferase activity"/>
    <property type="evidence" value="ECO:0007669"/>
    <property type="project" value="InterPro"/>
</dbReference>
<keyword evidence="6" id="KW-0418">Kinase</keyword>
<evidence type="ECO:0000313" key="12">
    <source>
        <dbReference type="Proteomes" id="UP000469380"/>
    </source>
</evidence>
<sequence length="97" mass="10217">MKILLVCAAGLSTSILMKKLEKYAEQNGIELDIDAVGIGEYQETCANYDVLLLGPQVSYQLNTVKQGSGKPTAVIPAQDYGMGNAANVLALAQSLLG</sequence>
<keyword evidence="4 10" id="KW-0808">Transferase</keyword>
<dbReference type="GO" id="GO:0016301">
    <property type="term" value="F:kinase activity"/>
    <property type="evidence" value="ECO:0007669"/>
    <property type="project" value="UniProtKB-KW"/>
</dbReference>
<dbReference type="InterPro" id="IPR003501">
    <property type="entry name" value="PTS_EIIB_2/3"/>
</dbReference>
<dbReference type="InterPro" id="IPR013012">
    <property type="entry name" value="PTS_EIIB_3"/>
</dbReference>
<feature type="modified residue" description="Phosphocysteine; by EIIA" evidence="7">
    <location>
        <position position="7"/>
    </location>
</feature>
<reference evidence="9 12" key="1">
    <citation type="journal article" date="2019" name="Nat. Med.">
        <title>A library of human gut bacterial isolates paired with longitudinal multiomics data enables mechanistic microbiome research.</title>
        <authorList>
            <person name="Poyet M."/>
            <person name="Groussin M."/>
            <person name="Gibbons S.M."/>
            <person name="Avila-Pacheco J."/>
            <person name="Jiang X."/>
            <person name="Kearney S.M."/>
            <person name="Perrotta A.R."/>
            <person name="Berdy B."/>
            <person name="Zhao S."/>
            <person name="Lieberman T.D."/>
            <person name="Swanson P.K."/>
            <person name="Smith M."/>
            <person name="Roesemann S."/>
            <person name="Alexander J.E."/>
            <person name="Rich S.A."/>
            <person name="Livny J."/>
            <person name="Vlamakis H."/>
            <person name="Clish C."/>
            <person name="Bullock K."/>
            <person name="Deik A."/>
            <person name="Scott J."/>
            <person name="Pierce K.A."/>
            <person name="Xavier R.J."/>
            <person name="Alm E.J."/>
        </authorList>
    </citation>
    <scope>NUCLEOTIDE SEQUENCE [LARGE SCALE GENOMIC DNA]</scope>
    <source>
        <strain evidence="9 12">BIOML-A20</strain>
    </source>
</reference>
<dbReference type="Gene3D" id="3.40.50.2300">
    <property type="match status" value="1"/>
</dbReference>
<evidence type="ECO:0000256" key="2">
    <source>
        <dbReference type="ARBA" id="ARBA00022553"/>
    </source>
</evidence>
<evidence type="ECO:0000256" key="5">
    <source>
        <dbReference type="ARBA" id="ARBA00022683"/>
    </source>
</evidence>
<gene>
    <name evidence="10" type="primary">celA</name>
    <name evidence="10" type="ORF">CKJAJONC_01052</name>
    <name evidence="9" type="ORF">GT464_03410</name>
</gene>
<dbReference type="EMBL" id="CABWIF010000001">
    <property type="protein sequence ID" value="VWL86144.1"/>
    <property type="molecule type" value="Genomic_DNA"/>
</dbReference>
<accession>A0A5K1IIK1</accession>
<dbReference type="EMBL" id="WWSR01000004">
    <property type="protein sequence ID" value="MZJ39005.1"/>
    <property type="molecule type" value="Genomic_DNA"/>
</dbReference>
<evidence type="ECO:0000256" key="3">
    <source>
        <dbReference type="ARBA" id="ARBA00022597"/>
    </source>
</evidence>
<reference evidence="10 11" key="2">
    <citation type="submission" date="2019-10" db="EMBL/GenBank/DDBJ databases">
        <authorList>
            <person name="Wolf R A."/>
        </authorList>
    </citation>
    <scope>NUCLEOTIDE SEQUENCE [LARGE SCALE GENOMIC DNA]</scope>
    <source>
        <strain evidence="10">Collinsella_aerofaciens_DSM_13712</strain>
    </source>
</reference>
<keyword evidence="2" id="KW-0597">Phosphoprotein</keyword>
<dbReference type="InterPro" id="IPR051819">
    <property type="entry name" value="PTS_sugar-specific_EIIB"/>
</dbReference>
<dbReference type="Proteomes" id="UP000368032">
    <property type="component" value="Unassembled WGS sequence"/>
</dbReference>
<evidence type="ECO:0000313" key="9">
    <source>
        <dbReference type="EMBL" id="MZJ39005.1"/>
    </source>
</evidence>
<dbReference type="GO" id="GO:0009401">
    <property type="term" value="P:phosphoenolpyruvate-dependent sugar phosphotransferase system"/>
    <property type="evidence" value="ECO:0007669"/>
    <property type="project" value="UniProtKB-KW"/>
</dbReference>
<evidence type="ECO:0000259" key="8">
    <source>
        <dbReference type="PROSITE" id="PS51100"/>
    </source>
</evidence>
<evidence type="ECO:0000313" key="11">
    <source>
        <dbReference type="Proteomes" id="UP000368032"/>
    </source>
</evidence>
<organism evidence="10 11">
    <name type="scientific">Collinsella aerofaciens</name>
    <dbReference type="NCBI Taxonomy" id="74426"/>
    <lineage>
        <taxon>Bacteria</taxon>
        <taxon>Bacillati</taxon>
        <taxon>Actinomycetota</taxon>
        <taxon>Coriobacteriia</taxon>
        <taxon>Coriobacteriales</taxon>
        <taxon>Coriobacteriaceae</taxon>
        <taxon>Collinsella</taxon>
    </lineage>
</organism>
<protein>
    <submittedName>
        <fullName evidence="9">PTS sugar transporter subunit IIB</fullName>
    </submittedName>
    <submittedName>
        <fullName evidence="10">PTS system cellobiose-specific EIIB component</fullName>
        <ecNumber evidence="10">2.7.1.205</ecNumber>
    </submittedName>
</protein>
<evidence type="ECO:0000256" key="7">
    <source>
        <dbReference type="PROSITE-ProRule" id="PRU00423"/>
    </source>
</evidence>
<evidence type="ECO:0000256" key="6">
    <source>
        <dbReference type="ARBA" id="ARBA00022777"/>
    </source>
</evidence>
<dbReference type="PROSITE" id="PS51100">
    <property type="entry name" value="PTS_EIIB_TYPE_3"/>
    <property type="match status" value="1"/>
</dbReference>
<dbReference type="Proteomes" id="UP000469380">
    <property type="component" value="Unassembled WGS sequence"/>
</dbReference>
<evidence type="ECO:0000256" key="1">
    <source>
        <dbReference type="ARBA" id="ARBA00022448"/>
    </source>
</evidence>
<evidence type="ECO:0000256" key="4">
    <source>
        <dbReference type="ARBA" id="ARBA00022679"/>
    </source>
</evidence>
<dbReference type="AlphaFoldDB" id="A0A5K1IIK1"/>